<comment type="similarity">
    <text evidence="1">Belongs to the AIM6 family.</text>
</comment>
<dbReference type="SUPFAM" id="SSF51695">
    <property type="entry name" value="PLC-like phosphodiesterases"/>
    <property type="match status" value="1"/>
</dbReference>
<dbReference type="EMBL" id="ML993580">
    <property type="protein sequence ID" value="KAF2172639.1"/>
    <property type="molecule type" value="Genomic_DNA"/>
</dbReference>
<dbReference type="PANTHER" id="PTHR31571:SF5">
    <property type="entry name" value="ALTERED INHERITANCE OF MITOCHONDRIA PROTEIN 6"/>
    <property type="match status" value="1"/>
</dbReference>
<dbReference type="AlphaFoldDB" id="A0A6A6D3D8"/>
<dbReference type="Proteomes" id="UP000799537">
    <property type="component" value="Unassembled WGS sequence"/>
</dbReference>
<dbReference type="GO" id="GO:0006629">
    <property type="term" value="P:lipid metabolic process"/>
    <property type="evidence" value="ECO:0007669"/>
    <property type="project" value="InterPro"/>
</dbReference>
<dbReference type="RefSeq" id="XP_033673528.1">
    <property type="nucleotide sequence ID" value="XM_033815154.1"/>
</dbReference>
<sequence length="315" mass="33896">MLSALLSSTLALASLAAAQSDISLSHPLQQILAHAHSGPLYTYPTDLTQGIVPKNFHSHNDYWRAIPFYSALSVGAISVEADVWLKNGTLHIGHEESALTPERTFSSLYVQPILSVLRAQNPNSSFVSSPPTKNGVYDTNGAQTLYLFVDIKTNGTTTFPAVVKALEPLRAAGYLTTFNGTGVTPGPVTVIGTGNTPLNQVQPVTPRDYFYDAPLATLNSTFSNITASVSPIASVSFSSQFGAVRNATFNSTQEALLREQISTAHGKGILVRYWDQPGWPVGTRNGLWRKLWDEGADLVNVDDLEGAANFWEGTG</sequence>
<feature type="chain" id="PRO_5025679055" evidence="2">
    <location>
        <begin position="19"/>
        <end position="315"/>
    </location>
</feature>
<protein>
    <submittedName>
        <fullName evidence="3">Uncharacterized protein</fullName>
    </submittedName>
</protein>
<proteinExistence type="inferred from homology"/>
<evidence type="ECO:0000256" key="1">
    <source>
        <dbReference type="ARBA" id="ARBA00008858"/>
    </source>
</evidence>
<dbReference type="PANTHER" id="PTHR31571">
    <property type="entry name" value="ALTERED INHERITANCE OF MITOCHONDRIA PROTEIN 6"/>
    <property type="match status" value="1"/>
</dbReference>
<dbReference type="GO" id="GO:0008081">
    <property type="term" value="F:phosphoric diester hydrolase activity"/>
    <property type="evidence" value="ECO:0007669"/>
    <property type="project" value="InterPro"/>
</dbReference>
<evidence type="ECO:0000313" key="4">
    <source>
        <dbReference type="Proteomes" id="UP000799537"/>
    </source>
</evidence>
<organism evidence="3 4">
    <name type="scientific">Zasmidium cellare ATCC 36951</name>
    <dbReference type="NCBI Taxonomy" id="1080233"/>
    <lineage>
        <taxon>Eukaryota</taxon>
        <taxon>Fungi</taxon>
        <taxon>Dikarya</taxon>
        <taxon>Ascomycota</taxon>
        <taxon>Pezizomycotina</taxon>
        <taxon>Dothideomycetes</taxon>
        <taxon>Dothideomycetidae</taxon>
        <taxon>Mycosphaerellales</taxon>
        <taxon>Mycosphaerellaceae</taxon>
        <taxon>Zasmidium</taxon>
    </lineage>
</organism>
<dbReference type="InterPro" id="IPR039559">
    <property type="entry name" value="AIM6_PI-PLC-like_dom"/>
</dbReference>
<reference evidence="3" key="1">
    <citation type="journal article" date="2020" name="Stud. Mycol.">
        <title>101 Dothideomycetes genomes: a test case for predicting lifestyles and emergence of pathogens.</title>
        <authorList>
            <person name="Haridas S."/>
            <person name="Albert R."/>
            <person name="Binder M."/>
            <person name="Bloem J."/>
            <person name="Labutti K."/>
            <person name="Salamov A."/>
            <person name="Andreopoulos B."/>
            <person name="Baker S."/>
            <person name="Barry K."/>
            <person name="Bills G."/>
            <person name="Bluhm B."/>
            <person name="Cannon C."/>
            <person name="Castanera R."/>
            <person name="Culley D."/>
            <person name="Daum C."/>
            <person name="Ezra D."/>
            <person name="Gonzalez J."/>
            <person name="Henrissat B."/>
            <person name="Kuo A."/>
            <person name="Liang C."/>
            <person name="Lipzen A."/>
            <person name="Lutzoni F."/>
            <person name="Magnuson J."/>
            <person name="Mondo S."/>
            <person name="Nolan M."/>
            <person name="Ohm R."/>
            <person name="Pangilinan J."/>
            <person name="Park H.-J."/>
            <person name="Ramirez L."/>
            <person name="Alfaro M."/>
            <person name="Sun H."/>
            <person name="Tritt A."/>
            <person name="Yoshinaga Y."/>
            <person name="Zwiers L.-H."/>
            <person name="Turgeon B."/>
            <person name="Goodwin S."/>
            <person name="Spatafora J."/>
            <person name="Crous P."/>
            <person name="Grigoriev I."/>
        </authorList>
    </citation>
    <scope>NUCLEOTIDE SEQUENCE</scope>
    <source>
        <strain evidence="3">ATCC 36951</strain>
    </source>
</reference>
<dbReference type="InterPro" id="IPR017946">
    <property type="entry name" value="PLC-like_Pdiesterase_TIM-brl"/>
</dbReference>
<gene>
    <name evidence="3" type="ORF">M409DRAFT_62396</name>
</gene>
<name>A0A6A6D3D8_ZASCE</name>
<evidence type="ECO:0000313" key="3">
    <source>
        <dbReference type="EMBL" id="KAF2172639.1"/>
    </source>
</evidence>
<evidence type="ECO:0000256" key="2">
    <source>
        <dbReference type="SAM" id="SignalP"/>
    </source>
</evidence>
<feature type="signal peptide" evidence="2">
    <location>
        <begin position="1"/>
        <end position="18"/>
    </location>
</feature>
<dbReference type="CDD" id="cd08577">
    <property type="entry name" value="PI-PLCc_GDPD_SF_unchar3"/>
    <property type="match status" value="1"/>
</dbReference>
<accession>A0A6A6D3D8</accession>
<dbReference type="OrthoDB" id="4153866at2759"/>
<keyword evidence="4" id="KW-1185">Reference proteome</keyword>
<dbReference type="GeneID" id="54568426"/>
<keyword evidence="2" id="KW-0732">Signal</keyword>
<dbReference type="InterPro" id="IPR051236">
    <property type="entry name" value="HAT_RTT109-like"/>
</dbReference>